<evidence type="ECO:0000313" key="2">
    <source>
        <dbReference type="Proteomes" id="UP000887013"/>
    </source>
</evidence>
<gene>
    <name evidence="1" type="ORF">NPIL_670561</name>
</gene>
<dbReference type="EMBL" id="BMAW01131060">
    <property type="protein sequence ID" value="GFU37662.1"/>
    <property type="molecule type" value="Genomic_DNA"/>
</dbReference>
<accession>A0A8X6QXW2</accession>
<name>A0A8X6QXW2_NEPPI</name>
<reference evidence="1" key="1">
    <citation type="submission" date="2020-08" db="EMBL/GenBank/DDBJ databases">
        <title>Multicomponent nature underlies the extraordinary mechanical properties of spider dragline silk.</title>
        <authorList>
            <person name="Kono N."/>
            <person name="Nakamura H."/>
            <person name="Mori M."/>
            <person name="Yoshida Y."/>
            <person name="Ohtoshi R."/>
            <person name="Malay A.D."/>
            <person name="Moran D.A.P."/>
            <person name="Tomita M."/>
            <person name="Numata K."/>
            <person name="Arakawa K."/>
        </authorList>
    </citation>
    <scope>NUCLEOTIDE SEQUENCE</scope>
</reference>
<organism evidence="1 2">
    <name type="scientific">Nephila pilipes</name>
    <name type="common">Giant wood spider</name>
    <name type="synonym">Nephila maculata</name>
    <dbReference type="NCBI Taxonomy" id="299642"/>
    <lineage>
        <taxon>Eukaryota</taxon>
        <taxon>Metazoa</taxon>
        <taxon>Ecdysozoa</taxon>
        <taxon>Arthropoda</taxon>
        <taxon>Chelicerata</taxon>
        <taxon>Arachnida</taxon>
        <taxon>Araneae</taxon>
        <taxon>Araneomorphae</taxon>
        <taxon>Entelegynae</taxon>
        <taxon>Araneoidea</taxon>
        <taxon>Nephilidae</taxon>
        <taxon>Nephila</taxon>
    </lineage>
</organism>
<dbReference type="Proteomes" id="UP000887013">
    <property type="component" value="Unassembled WGS sequence"/>
</dbReference>
<evidence type="ECO:0000313" key="1">
    <source>
        <dbReference type="EMBL" id="GFU37662.1"/>
    </source>
</evidence>
<keyword evidence="2" id="KW-1185">Reference proteome</keyword>
<protein>
    <submittedName>
        <fullName evidence="1">Uncharacterized protein</fullName>
    </submittedName>
</protein>
<sequence>MDAGTARSGLRRRRCKWRMRYEVKRQARAERQEFQQQEKSSEDERVYFKFGTPEFRSRSQRLKPHPGYLPKRPDLFCIHNRIMGPLLSSEGGGRDMQY</sequence>
<comment type="caution">
    <text evidence="1">The sequence shown here is derived from an EMBL/GenBank/DDBJ whole genome shotgun (WGS) entry which is preliminary data.</text>
</comment>
<dbReference type="AlphaFoldDB" id="A0A8X6QXW2"/>
<proteinExistence type="predicted"/>